<evidence type="ECO:0000256" key="3">
    <source>
        <dbReference type="ARBA" id="ARBA00023211"/>
    </source>
</evidence>
<dbReference type="STRING" id="3476.A0A2P5BHD3"/>
<protein>
    <recommendedName>
        <fullName evidence="4">Serine/threonine-protein phosphatase</fullName>
        <ecNumber evidence="4">3.1.3.16</ecNumber>
    </recommendedName>
</protein>
<dbReference type="GO" id="GO:0004722">
    <property type="term" value="F:protein serine/threonine phosphatase activity"/>
    <property type="evidence" value="ECO:0007669"/>
    <property type="project" value="UniProtKB-EC"/>
</dbReference>
<evidence type="ECO:0000313" key="7">
    <source>
        <dbReference type="EMBL" id="PON48173.1"/>
    </source>
</evidence>
<dbReference type="OrthoDB" id="445564at2759"/>
<dbReference type="Pfam" id="PF00149">
    <property type="entry name" value="Metallophos"/>
    <property type="match status" value="1"/>
</dbReference>
<dbReference type="Proteomes" id="UP000237105">
    <property type="component" value="Unassembled WGS sequence"/>
</dbReference>
<sequence>MPAEDMNRRKEGMINESKKIVDNINAMTFANLDDQQVHSLMTIREIARGIANNKVEKVTKSDVKKALSSSIEKMVGSCRDVNNILGRIPCDGMNDEQTQSVSRMKEIVSTIVTRRAKVTSTRREPVESVGGVDAETVESKMVGAVSTANKDIDIGGLQRRLFENEVPEVESEARNKDVQNEGRDSVMDEATPSGNGDLPVAGEQGVTLVDGSNAARNEVQIGQVEGMMFDDVQLVVEVDELRTEDGQNEIVEDNKFRTEDGQNDMVEADELRTEHGKNEIMEVDELRTEVGQSEMVEADELRTEDGKNEMVEAVDLRTEDGYNEMMEIDELRTEDGQNEMQKTFNETSESKNEDNQKEVTKSISLSPLRLSLVWPPDGKLTLDWVKNMMTSLDKSSRKDPPSEFWSLMPVAVVEKLIKAASTILSKEPNCVEVNCQGGGSRVVVVGDVNGQFHDLLNLFTIAGLPSENQFYVFNGNYVDRGAWGLEVFLVLLSWKVLMPNRVYLLRGNHETKFSTSIYGFEQEVKTKFDDQGERVYKNCLECFKVLPLASIIAGCVYTTHGGLFRSMHIGPLQRSKRKRGQNVELGSVEDLRKVNRYLIDAPNGGPNVQLGDVLWSNPIKEDGLFEIAEGMGLSWGPDCTESFLKQSNFKLIIRSHEGPDARAGQDDFGDMLNGYSMDHHGESGKLCTLFSAPDYPQFGETKYNNEGAYAVLKPPNFETPSFHSFKAVERPEMHAQSTTDRSSSSQTIFPPWMSSRVDFEALGISNPPSWSVPLADDAGGTKAIQIPRAPVVEGLPLPSNLQMPHKAAFEYLFELIAALKHMISARVIENGVHESAEEGSVPNEEGGQHNGFNSKQAEEGVAPDGKEGQNNEVDLKQAEEGSATDGKEEQNNEVDLKQAGEGSGMDGNEGQNNEVDLKQAGEGSAMDGKEGQNNEVDLKQAEEASAPDEKEGENNEVNMKQTAEGSAPDEKEGQNNEVNLTQAEEGSAPGEREGQTNEVNLKQADEGSVPDAEGENNEVNFKQAEGGSASDEGQGQNNEVNLKQGEGA</sequence>
<feature type="compositionally biased region" description="Polar residues" evidence="5">
    <location>
        <begin position="1031"/>
        <end position="1041"/>
    </location>
</feature>
<dbReference type="EMBL" id="JXTB01000281">
    <property type="protein sequence ID" value="PON48173.1"/>
    <property type="molecule type" value="Genomic_DNA"/>
</dbReference>
<proteinExistence type="inferred from homology"/>
<organism evidence="7 8">
    <name type="scientific">Parasponia andersonii</name>
    <name type="common">Sponia andersonii</name>
    <dbReference type="NCBI Taxonomy" id="3476"/>
    <lineage>
        <taxon>Eukaryota</taxon>
        <taxon>Viridiplantae</taxon>
        <taxon>Streptophyta</taxon>
        <taxon>Embryophyta</taxon>
        <taxon>Tracheophyta</taxon>
        <taxon>Spermatophyta</taxon>
        <taxon>Magnoliopsida</taxon>
        <taxon>eudicotyledons</taxon>
        <taxon>Gunneridae</taxon>
        <taxon>Pentapetalae</taxon>
        <taxon>rosids</taxon>
        <taxon>fabids</taxon>
        <taxon>Rosales</taxon>
        <taxon>Cannabaceae</taxon>
        <taxon>Parasponia</taxon>
    </lineage>
</organism>
<feature type="compositionally biased region" description="Polar residues" evidence="5">
    <location>
        <begin position="955"/>
        <end position="964"/>
    </location>
</feature>
<evidence type="ECO:0000256" key="5">
    <source>
        <dbReference type="SAM" id="MobiDB-lite"/>
    </source>
</evidence>
<accession>A0A2P5BHD3</accession>
<feature type="compositionally biased region" description="Polar residues" evidence="5">
    <location>
        <begin position="975"/>
        <end position="984"/>
    </location>
</feature>
<reference evidence="8" key="1">
    <citation type="submission" date="2016-06" db="EMBL/GenBank/DDBJ databases">
        <title>Parallel loss of symbiosis genes in relatives of nitrogen-fixing non-legume Parasponia.</title>
        <authorList>
            <person name="Van Velzen R."/>
            <person name="Holmer R."/>
            <person name="Bu F."/>
            <person name="Rutten L."/>
            <person name="Van Zeijl A."/>
            <person name="Liu W."/>
            <person name="Santuari L."/>
            <person name="Cao Q."/>
            <person name="Sharma T."/>
            <person name="Shen D."/>
            <person name="Roswanjaya Y."/>
            <person name="Wardhani T."/>
            <person name="Kalhor M.S."/>
            <person name="Jansen J."/>
            <person name="Van den Hoogen J."/>
            <person name="Gungor B."/>
            <person name="Hartog M."/>
            <person name="Hontelez J."/>
            <person name="Verver J."/>
            <person name="Yang W.-C."/>
            <person name="Schijlen E."/>
            <person name="Repin R."/>
            <person name="Schilthuizen M."/>
            <person name="Schranz E."/>
            <person name="Heidstra R."/>
            <person name="Miyata K."/>
            <person name="Fedorova E."/>
            <person name="Kohlen W."/>
            <person name="Bisseling T."/>
            <person name="Smit S."/>
            <person name="Geurts R."/>
        </authorList>
    </citation>
    <scope>NUCLEOTIDE SEQUENCE [LARGE SCALE GENOMIC DNA]</scope>
    <source>
        <strain evidence="8">cv. WU1-14</strain>
    </source>
</reference>
<dbReference type="EC" id="3.1.3.16" evidence="4"/>
<evidence type="ECO:0000256" key="4">
    <source>
        <dbReference type="RuleBase" id="RU004273"/>
    </source>
</evidence>
<keyword evidence="2" id="KW-0479">Metal-binding</keyword>
<dbReference type="InterPro" id="IPR006186">
    <property type="entry name" value="Ser/Thr-sp_prot-phosphatase"/>
</dbReference>
<keyword evidence="4" id="KW-0378">Hydrolase</keyword>
<evidence type="ECO:0000256" key="1">
    <source>
        <dbReference type="ARBA" id="ARBA00001936"/>
    </source>
</evidence>
<evidence type="ECO:0000259" key="6">
    <source>
        <dbReference type="PROSITE" id="PS00125"/>
    </source>
</evidence>
<comment type="similarity">
    <text evidence="4">Belongs to the PPP phosphatase family.</text>
</comment>
<dbReference type="PANTHER" id="PTHR45668:SF6">
    <property type="entry name" value="SERINE_THREONINE-PROTEIN PHOSPHATASE"/>
    <property type="match status" value="1"/>
</dbReference>
<comment type="catalytic activity">
    <reaction evidence="4">
        <text>O-phospho-L-threonyl-[protein] + H2O = L-threonyl-[protein] + phosphate</text>
        <dbReference type="Rhea" id="RHEA:47004"/>
        <dbReference type="Rhea" id="RHEA-COMP:11060"/>
        <dbReference type="Rhea" id="RHEA-COMP:11605"/>
        <dbReference type="ChEBI" id="CHEBI:15377"/>
        <dbReference type="ChEBI" id="CHEBI:30013"/>
        <dbReference type="ChEBI" id="CHEBI:43474"/>
        <dbReference type="ChEBI" id="CHEBI:61977"/>
        <dbReference type="EC" id="3.1.3.16"/>
    </reaction>
</comment>
<dbReference type="Gene3D" id="3.60.21.10">
    <property type="match status" value="1"/>
</dbReference>
<feature type="compositionally biased region" description="Basic and acidic residues" evidence="5">
    <location>
        <begin position="864"/>
        <end position="898"/>
    </location>
</feature>
<dbReference type="AlphaFoldDB" id="A0A2P5BHD3"/>
<feature type="compositionally biased region" description="Basic and acidic residues" evidence="5">
    <location>
        <begin position="927"/>
        <end position="953"/>
    </location>
</feature>
<dbReference type="PRINTS" id="PR00114">
    <property type="entry name" value="STPHPHTASE"/>
</dbReference>
<dbReference type="SMART" id="SM00156">
    <property type="entry name" value="PP2Ac"/>
    <property type="match status" value="1"/>
</dbReference>
<comment type="caution">
    <text evidence="7">The sequence shown here is derived from an EMBL/GenBank/DDBJ whole genome shotgun (WGS) entry which is preliminary data.</text>
</comment>
<dbReference type="PANTHER" id="PTHR45668">
    <property type="entry name" value="SERINE/THREONINE-PROTEIN PHOSPHATASE 5-RELATED"/>
    <property type="match status" value="1"/>
</dbReference>
<dbReference type="SUPFAM" id="SSF56300">
    <property type="entry name" value="Metallo-dependent phosphatases"/>
    <property type="match status" value="1"/>
</dbReference>
<evidence type="ECO:0000313" key="8">
    <source>
        <dbReference type="Proteomes" id="UP000237105"/>
    </source>
</evidence>
<keyword evidence="3" id="KW-0464">Manganese</keyword>
<keyword evidence="8" id="KW-1185">Reference proteome</keyword>
<feature type="region of interest" description="Disordered" evidence="5">
    <location>
        <begin position="168"/>
        <end position="200"/>
    </location>
</feature>
<comment type="cofactor">
    <cofactor evidence="1">
        <name>Mn(2+)</name>
        <dbReference type="ChEBI" id="CHEBI:29035"/>
    </cofactor>
</comment>
<dbReference type="InterPro" id="IPR051134">
    <property type="entry name" value="PPP_phosphatase"/>
</dbReference>
<evidence type="ECO:0000256" key="2">
    <source>
        <dbReference type="ARBA" id="ARBA00022723"/>
    </source>
</evidence>
<feature type="domain" description="Serine/threonine specific protein phosphatases" evidence="6">
    <location>
        <begin position="505"/>
        <end position="510"/>
    </location>
</feature>
<dbReference type="PROSITE" id="PS00125">
    <property type="entry name" value="SER_THR_PHOSPHATASE"/>
    <property type="match status" value="1"/>
</dbReference>
<feature type="compositionally biased region" description="Basic and acidic residues" evidence="5">
    <location>
        <begin position="171"/>
        <end position="186"/>
    </location>
</feature>
<dbReference type="InterPro" id="IPR004843">
    <property type="entry name" value="Calcineurin-like_PHP"/>
</dbReference>
<gene>
    <name evidence="7" type="ORF">PanWU01x14_239610</name>
</gene>
<name>A0A2P5BHD3_PARAD</name>
<dbReference type="GO" id="GO:0046872">
    <property type="term" value="F:metal ion binding"/>
    <property type="evidence" value="ECO:0007669"/>
    <property type="project" value="UniProtKB-KW"/>
</dbReference>
<dbReference type="InterPro" id="IPR029052">
    <property type="entry name" value="Metallo-depent_PP-like"/>
</dbReference>
<feature type="region of interest" description="Disordered" evidence="5">
    <location>
        <begin position="834"/>
        <end position="1048"/>
    </location>
</feature>